<feature type="compositionally biased region" description="Low complexity" evidence="3">
    <location>
        <begin position="273"/>
        <end position="294"/>
    </location>
</feature>
<protein>
    <recommendedName>
        <fullName evidence="7">DUF3494 domain-containing protein</fullName>
    </recommendedName>
</protein>
<feature type="compositionally biased region" description="Basic and acidic residues" evidence="3">
    <location>
        <begin position="401"/>
        <end position="417"/>
    </location>
</feature>
<comment type="similarity">
    <text evidence="1">Belongs to the ice-binding protein family.</text>
</comment>
<comment type="caution">
    <text evidence="5">The sequence shown here is derived from an EMBL/GenBank/DDBJ whole genome shotgun (WGS) entry which is preliminary data.</text>
</comment>
<evidence type="ECO:0000256" key="2">
    <source>
        <dbReference type="ARBA" id="ARBA00022729"/>
    </source>
</evidence>
<evidence type="ECO:0000313" key="6">
    <source>
        <dbReference type="Proteomes" id="UP001243364"/>
    </source>
</evidence>
<feature type="region of interest" description="Disordered" evidence="3">
    <location>
        <begin position="273"/>
        <end position="417"/>
    </location>
</feature>
<evidence type="ECO:0000313" key="5">
    <source>
        <dbReference type="EMBL" id="MDQ0684835.1"/>
    </source>
</evidence>
<organism evidence="5 6">
    <name type="scientific">Streptomyces achromogenes</name>
    <dbReference type="NCBI Taxonomy" id="67255"/>
    <lineage>
        <taxon>Bacteria</taxon>
        <taxon>Bacillati</taxon>
        <taxon>Actinomycetota</taxon>
        <taxon>Actinomycetes</taxon>
        <taxon>Kitasatosporales</taxon>
        <taxon>Streptomycetaceae</taxon>
        <taxon>Streptomyces</taxon>
    </lineage>
</organism>
<evidence type="ECO:0008006" key="7">
    <source>
        <dbReference type="Google" id="ProtNLM"/>
    </source>
</evidence>
<feature type="signal peptide" evidence="4">
    <location>
        <begin position="1"/>
        <end position="21"/>
    </location>
</feature>
<sequence length="417" mass="40578">MVFLTPTAASAIALPVPLGTAATYSVLAGQGVTNTGNSVLAHDLGTHPNPAITGFPPGQVGGAIHPADAAALQAKADLLVGYNNAAGQAVDFALPAGIGGGPALLPGVYHATAGVGITGDLVLDGQGSSDAVWVFQIPESLTTATSSRILLTNGASACNVFWQIGEDAMLGVTTSFVGTLMAENSITVNQGTNVEGRLLAEVGSVTLNNNRVFLGSCAAATAGGATAGTGGPAAPTTSGGLLGGGLVSGGLVTGGVLGGPIVGTGGTSGITAGNSSGNTSGNTAGNNAGNTAGNTTGGNTAGNSAGNTTGGNGPGGNDHAPGGPGTGGNGGNGKHDHGGKLDLGQYIHPGKPDHGREDHGREDHGQDDHGREDHGQDDHGNYDHGQDDHGKQSDENFGYDDVPKSHGGDDHSQSYEG</sequence>
<feature type="compositionally biased region" description="Basic and acidic residues" evidence="3">
    <location>
        <begin position="350"/>
        <end position="394"/>
    </location>
</feature>
<name>A0ABU0Q2E0_STRAH</name>
<dbReference type="Pfam" id="PF11999">
    <property type="entry name" value="Ice_binding"/>
    <property type="match status" value="1"/>
</dbReference>
<feature type="chain" id="PRO_5045919893" description="DUF3494 domain-containing protein" evidence="4">
    <location>
        <begin position="22"/>
        <end position="417"/>
    </location>
</feature>
<evidence type="ECO:0000256" key="4">
    <source>
        <dbReference type="SAM" id="SignalP"/>
    </source>
</evidence>
<keyword evidence="6" id="KW-1185">Reference proteome</keyword>
<evidence type="ECO:0000256" key="1">
    <source>
        <dbReference type="ARBA" id="ARBA00005445"/>
    </source>
</evidence>
<reference evidence="5 6" key="1">
    <citation type="submission" date="2023-07" db="EMBL/GenBank/DDBJ databases">
        <title>Comparative genomics of wheat-associated soil bacteria to identify genetic determinants of phenazine resistance.</title>
        <authorList>
            <person name="Mouncey N."/>
        </authorList>
    </citation>
    <scope>NUCLEOTIDE SEQUENCE [LARGE SCALE GENOMIC DNA]</scope>
    <source>
        <strain evidence="5 6">W4I19-2</strain>
    </source>
</reference>
<keyword evidence="2 4" id="KW-0732">Signal</keyword>
<proteinExistence type="inferred from homology"/>
<dbReference type="RefSeq" id="WP_307044300.1">
    <property type="nucleotide sequence ID" value="NZ_JAUSYA010000001.1"/>
</dbReference>
<evidence type="ECO:0000256" key="3">
    <source>
        <dbReference type="SAM" id="MobiDB-lite"/>
    </source>
</evidence>
<gene>
    <name evidence="5" type="ORF">QFZ56_003798</name>
</gene>
<dbReference type="EMBL" id="JAUSYA010000001">
    <property type="protein sequence ID" value="MDQ0684835.1"/>
    <property type="molecule type" value="Genomic_DNA"/>
</dbReference>
<dbReference type="Proteomes" id="UP001243364">
    <property type="component" value="Unassembled WGS sequence"/>
</dbReference>
<dbReference type="InterPro" id="IPR021884">
    <property type="entry name" value="Ice-bd_prot"/>
</dbReference>
<accession>A0ABU0Q2E0</accession>
<feature type="compositionally biased region" description="Gly residues" evidence="3">
    <location>
        <begin position="308"/>
        <end position="332"/>
    </location>
</feature>